<keyword evidence="3" id="KW-1185">Reference proteome</keyword>
<feature type="compositionally biased region" description="Polar residues" evidence="1">
    <location>
        <begin position="25"/>
        <end position="47"/>
    </location>
</feature>
<dbReference type="EMBL" id="JAUEPS010000001">
    <property type="protein sequence ID" value="KAK0470398.1"/>
    <property type="molecule type" value="Genomic_DNA"/>
</dbReference>
<reference evidence="2" key="1">
    <citation type="submission" date="2023-06" db="EMBL/GenBank/DDBJ databases">
        <authorList>
            <consortium name="Lawrence Berkeley National Laboratory"/>
            <person name="Ahrendt S."/>
            <person name="Sahu N."/>
            <person name="Indic B."/>
            <person name="Wong-Bajracharya J."/>
            <person name="Merenyi Z."/>
            <person name="Ke H.-M."/>
            <person name="Monk M."/>
            <person name="Kocsube S."/>
            <person name="Drula E."/>
            <person name="Lipzen A."/>
            <person name="Balint B."/>
            <person name="Henrissat B."/>
            <person name="Andreopoulos B."/>
            <person name="Martin F.M."/>
            <person name="Harder C.B."/>
            <person name="Rigling D."/>
            <person name="Ford K.L."/>
            <person name="Foster G.D."/>
            <person name="Pangilinan J."/>
            <person name="Papanicolaou A."/>
            <person name="Barry K."/>
            <person name="LaButti K."/>
            <person name="Viragh M."/>
            <person name="Koriabine M."/>
            <person name="Yan M."/>
            <person name="Riley R."/>
            <person name="Champramary S."/>
            <person name="Plett K.L."/>
            <person name="Tsai I.J."/>
            <person name="Slot J."/>
            <person name="Sipos G."/>
            <person name="Plett J."/>
            <person name="Nagy L.G."/>
            <person name="Grigoriev I.V."/>
        </authorList>
    </citation>
    <scope>NUCLEOTIDE SEQUENCE</scope>
    <source>
        <strain evidence="2">CCBAS 213</strain>
    </source>
</reference>
<proteinExistence type="predicted"/>
<gene>
    <name evidence="2" type="ORF">EV420DRAFT_1634817</name>
</gene>
<feature type="region of interest" description="Disordered" evidence="1">
    <location>
        <begin position="17"/>
        <end position="75"/>
    </location>
</feature>
<dbReference type="RefSeq" id="XP_060340191.1">
    <property type="nucleotide sequence ID" value="XM_060476373.1"/>
</dbReference>
<organism evidence="2 3">
    <name type="scientific">Armillaria tabescens</name>
    <name type="common">Ringless honey mushroom</name>
    <name type="synonym">Agaricus tabescens</name>
    <dbReference type="NCBI Taxonomy" id="1929756"/>
    <lineage>
        <taxon>Eukaryota</taxon>
        <taxon>Fungi</taxon>
        <taxon>Dikarya</taxon>
        <taxon>Basidiomycota</taxon>
        <taxon>Agaricomycotina</taxon>
        <taxon>Agaricomycetes</taxon>
        <taxon>Agaricomycetidae</taxon>
        <taxon>Agaricales</taxon>
        <taxon>Marasmiineae</taxon>
        <taxon>Physalacriaceae</taxon>
        <taxon>Desarmillaria</taxon>
    </lineage>
</organism>
<dbReference type="AlphaFoldDB" id="A0AA39TYW9"/>
<dbReference type="GeneID" id="85359921"/>
<sequence length="75" mass="7631">MPFNTFERPRVLCMYFQGDREPSGGLSNSTSECTSHGRQTNTSQGSATNGGGTTQQPQSGGQSQGSGGNGGSGSK</sequence>
<dbReference type="Proteomes" id="UP001175211">
    <property type="component" value="Unassembled WGS sequence"/>
</dbReference>
<evidence type="ECO:0000313" key="2">
    <source>
        <dbReference type="EMBL" id="KAK0470398.1"/>
    </source>
</evidence>
<protein>
    <submittedName>
        <fullName evidence="2">Uncharacterized protein</fullName>
    </submittedName>
</protein>
<name>A0AA39TYW9_ARMTA</name>
<evidence type="ECO:0000256" key="1">
    <source>
        <dbReference type="SAM" id="MobiDB-lite"/>
    </source>
</evidence>
<comment type="caution">
    <text evidence="2">The sequence shown here is derived from an EMBL/GenBank/DDBJ whole genome shotgun (WGS) entry which is preliminary data.</text>
</comment>
<evidence type="ECO:0000313" key="3">
    <source>
        <dbReference type="Proteomes" id="UP001175211"/>
    </source>
</evidence>
<accession>A0AA39TYW9</accession>
<feature type="compositionally biased region" description="Gly residues" evidence="1">
    <location>
        <begin position="62"/>
        <end position="75"/>
    </location>
</feature>